<evidence type="ECO:0000259" key="2">
    <source>
        <dbReference type="PROSITE" id="PS50164"/>
    </source>
</evidence>
<evidence type="ECO:0000256" key="1">
    <source>
        <dbReference type="ARBA" id="ARBA00010045"/>
    </source>
</evidence>
<dbReference type="Pfam" id="PF07460">
    <property type="entry name" value="NUMOD3"/>
    <property type="match status" value="1"/>
</dbReference>
<dbReference type="InterPro" id="IPR035901">
    <property type="entry name" value="GIY-YIG_endonuc_sf"/>
</dbReference>
<dbReference type="Gene3D" id="3.40.1440.10">
    <property type="entry name" value="GIY-YIG endonuclease"/>
    <property type="match status" value="1"/>
</dbReference>
<organism evidence="3 4">
    <name type="scientific">Jimgerdemannia flammicorona</name>
    <dbReference type="NCBI Taxonomy" id="994334"/>
    <lineage>
        <taxon>Eukaryota</taxon>
        <taxon>Fungi</taxon>
        <taxon>Fungi incertae sedis</taxon>
        <taxon>Mucoromycota</taxon>
        <taxon>Mucoromycotina</taxon>
        <taxon>Endogonomycetes</taxon>
        <taxon>Endogonales</taxon>
        <taxon>Endogonaceae</taxon>
        <taxon>Jimgerdemannia</taxon>
    </lineage>
</organism>
<dbReference type="SMART" id="SM00465">
    <property type="entry name" value="GIYc"/>
    <property type="match status" value="1"/>
</dbReference>
<reference evidence="3 4" key="1">
    <citation type="journal article" date="2018" name="New Phytol.">
        <title>Phylogenomics of Endogonaceae and evolution of mycorrhizas within Mucoromycota.</title>
        <authorList>
            <person name="Chang Y."/>
            <person name="Desiro A."/>
            <person name="Na H."/>
            <person name="Sandor L."/>
            <person name="Lipzen A."/>
            <person name="Clum A."/>
            <person name="Barry K."/>
            <person name="Grigoriev I.V."/>
            <person name="Martin F.M."/>
            <person name="Stajich J.E."/>
            <person name="Smith M.E."/>
            <person name="Bonito G."/>
            <person name="Spatafora J.W."/>
        </authorList>
    </citation>
    <scope>NUCLEOTIDE SEQUENCE [LARGE SCALE GENOMIC DNA]</scope>
    <source>
        <strain evidence="3 4">AD002</strain>
    </source>
</reference>
<gene>
    <name evidence="3" type="ORF">BC938DRAFT_474211</name>
</gene>
<name>A0A433Q2P8_9FUNG</name>
<comment type="similarity">
    <text evidence="1">To endonucleases of group I introns of fungi and phage.</text>
</comment>
<dbReference type="GO" id="GO:0003677">
    <property type="term" value="F:DNA binding"/>
    <property type="evidence" value="ECO:0007669"/>
    <property type="project" value="InterPro"/>
</dbReference>
<dbReference type="AlphaFoldDB" id="A0A433Q2P8"/>
<dbReference type="InterPro" id="IPR003611">
    <property type="entry name" value="NUMOD3"/>
</dbReference>
<feature type="domain" description="GIY-YIG" evidence="2">
    <location>
        <begin position="21"/>
        <end position="115"/>
    </location>
</feature>
<evidence type="ECO:0000313" key="4">
    <source>
        <dbReference type="Proteomes" id="UP000274822"/>
    </source>
</evidence>
<dbReference type="Proteomes" id="UP000274822">
    <property type="component" value="Unassembled WGS sequence"/>
</dbReference>
<protein>
    <recommendedName>
        <fullName evidence="2">GIY-YIG domain-containing protein</fullName>
    </recommendedName>
</protein>
<sequence length="183" mass="19881">MLFENLNITDNFSSAINSLKGLAGIYAIKCTLTGAIYVGSSTDLGVRIRDHFFKSSNIRLRHAINKYGISSFIIIIVEFIEITSGSTTSSIRSLLLSREQIYLDSLFSTLPKELLYNFLPVAGTSLGYVHTSDTKAKISATLQGKVPANHFQKGDKNPNYGLVAANAAGVLIYDLEVPSNGDL</sequence>
<evidence type="ECO:0000313" key="3">
    <source>
        <dbReference type="EMBL" id="RUS24047.1"/>
    </source>
</evidence>
<comment type="caution">
    <text evidence="3">The sequence shown here is derived from an EMBL/GenBank/DDBJ whole genome shotgun (WGS) entry which is preliminary data.</text>
</comment>
<dbReference type="PROSITE" id="PS50164">
    <property type="entry name" value="GIY_YIG"/>
    <property type="match status" value="1"/>
</dbReference>
<dbReference type="InterPro" id="IPR000305">
    <property type="entry name" value="GIY-YIG_endonuc"/>
</dbReference>
<dbReference type="SUPFAM" id="SSF82771">
    <property type="entry name" value="GIY-YIG endonuclease"/>
    <property type="match status" value="1"/>
</dbReference>
<dbReference type="EMBL" id="RBNJ01017552">
    <property type="protein sequence ID" value="RUS24047.1"/>
    <property type="molecule type" value="Genomic_DNA"/>
</dbReference>
<keyword evidence="4" id="KW-1185">Reference proteome</keyword>
<proteinExistence type="predicted"/>
<dbReference type="InterPro" id="IPR006350">
    <property type="entry name" value="Intron_endoG1"/>
</dbReference>
<dbReference type="NCBIfam" id="TIGR01453">
    <property type="entry name" value="grpIintron_endo"/>
    <property type="match status" value="1"/>
</dbReference>
<accession>A0A433Q2P8</accession>
<dbReference type="GO" id="GO:0004519">
    <property type="term" value="F:endonuclease activity"/>
    <property type="evidence" value="ECO:0007669"/>
    <property type="project" value="InterPro"/>
</dbReference>
<dbReference type="Pfam" id="PF01541">
    <property type="entry name" value="GIY-YIG"/>
    <property type="match status" value="1"/>
</dbReference>